<keyword evidence="1" id="KW-0472">Membrane</keyword>
<dbReference type="EMBL" id="CATQJL010000001">
    <property type="protein sequence ID" value="CAJ0589130.1"/>
    <property type="molecule type" value="Genomic_DNA"/>
</dbReference>
<evidence type="ECO:0000313" key="2">
    <source>
        <dbReference type="EMBL" id="CAJ0589130.1"/>
    </source>
</evidence>
<keyword evidence="1" id="KW-1133">Transmembrane helix</keyword>
<keyword evidence="1" id="KW-0812">Transmembrane</keyword>
<accession>A0AA36DL49</accession>
<protein>
    <submittedName>
        <fullName evidence="2">Uncharacterized protein</fullName>
    </submittedName>
</protein>
<feature type="transmembrane region" description="Helical" evidence="1">
    <location>
        <begin position="49"/>
        <end position="69"/>
    </location>
</feature>
<keyword evidence="3" id="KW-1185">Reference proteome</keyword>
<reference evidence="2" key="1">
    <citation type="submission" date="2023-07" db="EMBL/GenBank/DDBJ databases">
        <authorList>
            <consortium name="CYATHOMIX"/>
        </authorList>
    </citation>
    <scope>NUCLEOTIDE SEQUENCE</scope>
    <source>
        <strain evidence="2">N/A</strain>
    </source>
</reference>
<evidence type="ECO:0000256" key="1">
    <source>
        <dbReference type="SAM" id="Phobius"/>
    </source>
</evidence>
<name>A0AA36DL49_CYLNA</name>
<evidence type="ECO:0000313" key="3">
    <source>
        <dbReference type="Proteomes" id="UP001176961"/>
    </source>
</evidence>
<sequence length="110" mass="12328">MAAFLVAMRFDNSFLGKSGLLLTVLYKSSPNLLGIAPTLCNNLICLLKYYTRSVTLVVTSILLINFWALSALMNDIAKWGSYDSSITERLNLEKPSSCSVHGRKDYLFER</sequence>
<comment type="caution">
    <text evidence="2">The sequence shown here is derived from an EMBL/GenBank/DDBJ whole genome shotgun (WGS) entry which is preliminary data.</text>
</comment>
<dbReference type="AlphaFoldDB" id="A0AA36DL49"/>
<dbReference type="Proteomes" id="UP001176961">
    <property type="component" value="Unassembled WGS sequence"/>
</dbReference>
<proteinExistence type="predicted"/>
<organism evidence="2 3">
    <name type="scientific">Cylicocyclus nassatus</name>
    <name type="common">Nematode worm</name>
    <dbReference type="NCBI Taxonomy" id="53992"/>
    <lineage>
        <taxon>Eukaryota</taxon>
        <taxon>Metazoa</taxon>
        <taxon>Ecdysozoa</taxon>
        <taxon>Nematoda</taxon>
        <taxon>Chromadorea</taxon>
        <taxon>Rhabditida</taxon>
        <taxon>Rhabditina</taxon>
        <taxon>Rhabditomorpha</taxon>
        <taxon>Strongyloidea</taxon>
        <taxon>Strongylidae</taxon>
        <taxon>Cylicocyclus</taxon>
    </lineage>
</organism>
<gene>
    <name evidence="2" type="ORF">CYNAS_LOCUS1113</name>
</gene>